<sequence>MNKYLYRIVFNKVRGLLMAVAETAVTNGKAPGTSLVPGATTEAAATVVAAFRPLQYSILLALGLVSLAAKAQIVADPRAPGNQQPTVLNAGNGVPLINIQTPSAAGVSRNTYSQFDVNSQGAILNNARKSAQTQLGGWVQGNPWLAAGTARVILNEVNSSNPSLLRGYLEVAGDRAQVVIANPAGITCDGCGFINANRATLTTGTPIFNNGNLDSYRVQNGMIGITGAGLDASRTDYTDIIARSVQVNAGIWANSLKVTTGPNEVSADHTQMAAITASGSAPAYGLDVANLGGMYAGKITLVGTGSGVGVRNAGQIGASAGEVLVTADGRLENSGRITASGLVRVDTNGGISNAGIVYALGDTQVTTRGNVVNTHTIAAQGNTSVEAAGTASAIDSQSNSLLGAGVRSDGTLGGSGTLQLAATGQIGAHGQNLASADATASGAEISLAGSQTAAKDVTLTASGGGIELSGASVSATQTLTASAAGTLSTNSATVSADRLSLAARDISNSQGNLVQTGTTDLAIRLSGQFDNTNGRIAANGGNLSIGAQTLTNTNGRIEHAGTGTLSLGATTVDGARSAIGTNGTLSMTSQTITLDGGNVAANKLSFDTHALSNRSGHIIQTGTGNASIAARASLDNSGGTIAANGAVTVTGRDLLNQGGTIQAAGASPLTMKMSGALNNSAKGKIAAGGDASINAVTLSNASGGLTAGGALDVLTAGAVANAGGLLAANENVSIVGSSIDNASGQIGSAHRGLMVTASAGAIDNTSGRIEAARTVAIAANGLTNTDGVVSGRTDVRLNSSGRPLDNTRGTVAAGGLLEVQSGRLTNNAGSLQASGTVTVDTHGQTLSNTHSGPAGGILAQSAITLRTGKLDNSAGFIGATGDINATTAQITNARGGQITGKDAITLTGTGVDNRGGNVQALGNLAIDVGSGTVDNSASLMRSGAALTIGAGSLVNRGTHGNDRGVEAQSISVTADAIDNRSGAVRADTSLSLTGSGTIDNTGGLISSAQSVQVRDRDLTQKTQRVINKGGTLIAAKSLGVNSAGLSGDGSVLSQGDLNVSLAGDFVNAGNFEGNGNVEIETAGKLTNQAVMLAGKTLTVNARDIENEARGEFSAATSQISAGGTITNRGLIDGQDTTVSSGVLNNVGTGRIYGDHSAISAGTVNNDAENDRAATIAARSRLDIGAQTITNREHSLIFSAGDMFIGGAIDGSRTATGSAGVVNNNSASIEALGELKLTAVDVNNTNEHFATTVQRQGEPAHIVEYQGDGSPNRYASGESDVRVYSDESDHLRTPERNYESWSKYEYDRTTAATVIAESDPGRITSGGAMRIKANNVLNDKSQIIAGGALDGTNIAKLQNTEVAGQQIVTDIGTVTSYWRNHRKGRDDTGSRSTAYTPPATISDIRLTPTVYRGHTAPGGSGTEIAGVSTAPLVRGAVGAGPAGVTVRAGRAINPITEVEAVNAAASGHSFVIRSAAVNTTVPNTSLFSVNPDPTGNYLIETDRRFVNYREWLSSDYMLEQLRIDPALTHKRLGDGFYEQKLIREQIAQLTGRRFLKGYASEEAEYRALINNGLTYAKEWDLRPGIALTAAQMARLTSDIVWLVESEVTLPDGQTTKALVPQVYVLVKPGDVDGSGALISGQTVDLKLSNDLVNQGTIAGRDVVSLTAENVKNLGGRISGSHVAVKAKTDLLNLGGTIDAANSLSAIAGRDLKSVSTTNSNANGQGTITNVSRVAGLYVTDPSGGTLVAAAGRDLTLAGSQIGNAGADGQTVIAAGRDLNLATIDRSSSQSLKWDANNWRKDSTHRELGASIQTVGDLRLSAGRDLNARGASVTSEQGALITTAENDINLTSSKTTRNVDEAHQHKGKSSWFSSKTISTRNTLSEAMNRGTTFSGDTVHLQAGHDINVKGSNVVSTHGTSLIALHDVNIEAAINSATERHYRDERKTGLFGTGGIGFTIGTEQHSQDNRNTRTSASASIVGSTNGNVAIAAGNHYRQVGSHLLASQGDIDIQAKKVDILAAEEISHGTQETQFKQSGLTVAVTAPVIAAIQTAGQMKHAAGETSDMRLKLLAGGAMGLAGKNAADAAKADPKSGGGASASITVGGSKSQSKTTEDSVRVAGSKVTAGGGVRIRATGAGKDSTLTVQGSDIEGGGDVDLQADGAIALLAAKNAVEMHHSSSSMSGGVGVAVSANSNGASFGVTANASGSRGKGDGTDVMWTNTHVSAGKKFTLKSGGDTTLRGAVVGGRQVMADVGGNLTIESLQDTSTYHSKHESVSGSVTVGYGISGSANYGQQKISSDFASVAEQSGIKAGDGGFQIDVKGDTHLNGGVITSSEQAIADGLNSLTTATLSTSDIQNRAEYSASGFALGGGYSSDGGGMSPRGGKGNSTAGGVGTNQQGQATTGGDKVPGSDLPRSGNWSAAPPVVMGASGDGSSTTVSGISGGAIHITDQAKQQALTGTSAEETIASVNRAVTTERDGTNALKPIFDEREIQAGFEIVGALQRETGRFLANRAKEVDAAQAAANDPKLTPEERVLAQQKADDLTAAWGPGGSYRRVLTALTAAAGGNVTGGAEAFTRDAAVSYLQGLAVSEVKELANRLGEGTPEAEAARAALHGIVGCAGAAASAQTCNAGAMGAAASSVLGSLLGPTTGLSAQEKEAQTNLVTSFVAGVAGGMGDPVTAANAAGTEGLYNRQLHQHEYDDARRHAKTVAKELGISEQEAEGRIIAEMLSNSDKRTAEATDGKHDYEIRRIIGCQNLNCDGYKSDPNYGDHAYNSEYVEPNRSSYELGQQQLGRGQTYNELVTSNIQKDPVGSTLAGVGMMGLGLATGGPLATMGMMGIGTTVGLGVNGGLQLISDKPFDCTSFGTAGITGALSTGMRFAPVLLTNVGGALTSSALRGENPNGAMAGATAGTVIGYPVGAKVESGLGNVINPWYRQEWRYVGMGISTYVPKSTIPSWFGGAGNGVIQGITDSAVQTKVEP</sequence>
<evidence type="ECO:0000256" key="1">
    <source>
        <dbReference type="SAM" id="MobiDB-lite"/>
    </source>
</evidence>
<dbReference type="SMART" id="SM00912">
    <property type="entry name" value="Haemagg_act"/>
    <property type="match status" value="1"/>
</dbReference>
<dbReference type="Pfam" id="PF13018">
    <property type="entry name" value="ESPR"/>
    <property type="match status" value="1"/>
</dbReference>
<feature type="compositionally biased region" description="Gly residues" evidence="1">
    <location>
        <begin position="2373"/>
        <end position="2393"/>
    </location>
</feature>
<dbReference type="Gene3D" id="2.160.20.10">
    <property type="entry name" value="Single-stranded right-handed beta-helix, Pectin lyase-like"/>
    <property type="match status" value="1"/>
</dbReference>
<name>A0A2N7X3P5_9BURK</name>
<dbReference type="InterPro" id="IPR025157">
    <property type="entry name" value="Hemagglutinin_rpt"/>
</dbReference>
<comment type="caution">
    <text evidence="3">The sequence shown here is derived from an EMBL/GenBank/DDBJ whole genome shotgun (WGS) entry which is preliminary data.</text>
</comment>
<evidence type="ECO:0000313" key="3">
    <source>
        <dbReference type="EMBL" id="PMS36378.1"/>
    </source>
</evidence>
<feature type="compositionally biased region" description="Low complexity" evidence="1">
    <location>
        <begin position="2394"/>
        <end position="2404"/>
    </location>
</feature>
<dbReference type="NCBIfam" id="TIGR01901">
    <property type="entry name" value="adhes_NPXG"/>
    <property type="match status" value="1"/>
</dbReference>
<accession>A0A2N7X3P5</accession>
<dbReference type="InterPro" id="IPR012334">
    <property type="entry name" value="Pectin_lyas_fold"/>
</dbReference>
<dbReference type="NCBIfam" id="TIGR01731">
    <property type="entry name" value="fil_hemag_20aa"/>
    <property type="match status" value="20"/>
</dbReference>
<gene>
    <name evidence="3" type="ORF">C0Z20_12950</name>
</gene>
<protein>
    <submittedName>
        <fullName evidence="3">Hemagglutinin</fullName>
    </submittedName>
</protein>
<organism evidence="3 4">
    <name type="scientific">Trinickia symbiotica</name>
    <dbReference type="NCBI Taxonomy" id="863227"/>
    <lineage>
        <taxon>Bacteria</taxon>
        <taxon>Pseudomonadati</taxon>
        <taxon>Pseudomonadota</taxon>
        <taxon>Betaproteobacteria</taxon>
        <taxon>Burkholderiales</taxon>
        <taxon>Burkholderiaceae</taxon>
        <taxon>Trinickia</taxon>
    </lineage>
</organism>
<dbReference type="InterPro" id="IPR008638">
    <property type="entry name" value="FhaB/CdiA-like_TPS"/>
</dbReference>
<keyword evidence="4" id="KW-1185">Reference proteome</keyword>
<feature type="domain" description="Filamentous haemagglutinin FhaB/tRNA nuclease CdiA-like TPS" evidence="2">
    <location>
        <begin position="91"/>
        <end position="211"/>
    </location>
</feature>
<dbReference type="InterPro" id="IPR010069">
    <property type="entry name" value="CdiA_FHA1_rpt"/>
</dbReference>
<evidence type="ECO:0000313" key="4">
    <source>
        <dbReference type="Proteomes" id="UP000235777"/>
    </source>
</evidence>
<dbReference type="RefSeq" id="WP_102607122.1">
    <property type="nucleotide sequence ID" value="NZ_PNYC01000007.1"/>
</dbReference>
<proteinExistence type="predicted"/>
<dbReference type="STRING" id="863227.GCA_000373005_05084"/>
<dbReference type="SUPFAM" id="SSF51126">
    <property type="entry name" value="Pectin lyase-like"/>
    <property type="match status" value="1"/>
</dbReference>
<dbReference type="InterPro" id="IPR024973">
    <property type="entry name" value="ESPR"/>
</dbReference>
<dbReference type="Pfam" id="PF05860">
    <property type="entry name" value="TPS"/>
    <property type="match status" value="1"/>
</dbReference>
<reference evidence="3 4" key="1">
    <citation type="submission" date="2018-01" db="EMBL/GenBank/DDBJ databases">
        <title>Whole genome analyses suggest that Burkholderia sensu lato contains two further novel genera in the rhizoxinica-symbiotica group Mycetohabitans gen. nov., and Trinickia gen. nov.: implications for the evolution of diazotrophy and nodulation in the Burkholderiaceae.</title>
        <authorList>
            <person name="Estrada-de los Santos P."/>
            <person name="Palmer M."/>
            <person name="Chavez-Ramirez B."/>
            <person name="Beukes C."/>
            <person name="Steenkamp E.T."/>
            <person name="Hirsch A.M."/>
            <person name="Manyaka P."/>
            <person name="Maluk M."/>
            <person name="Lafos M."/>
            <person name="Crook M."/>
            <person name="Gross E."/>
            <person name="Simon M.F."/>
            <person name="Bueno dos Reis Junior F."/>
            <person name="Poole P.S."/>
            <person name="Venter S.N."/>
            <person name="James E.K."/>
        </authorList>
    </citation>
    <scope>NUCLEOTIDE SEQUENCE [LARGE SCALE GENOMIC DNA]</scope>
    <source>
        <strain evidence="3 4">JPY 581</strain>
    </source>
</reference>
<dbReference type="Proteomes" id="UP000235777">
    <property type="component" value="Unassembled WGS sequence"/>
</dbReference>
<dbReference type="EMBL" id="PNYC01000007">
    <property type="protein sequence ID" value="PMS36378.1"/>
    <property type="molecule type" value="Genomic_DNA"/>
</dbReference>
<dbReference type="GO" id="GO:0003824">
    <property type="term" value="F:catalytic activity"/>
    <property type="evidence" value="ECO:0007669"/>
    <property type="project" value="UniProtKB-ARBA"/>
</dbReference>
<feature type="region of interest" description="Disordered" evidence="1">
    <location>
        <begin position="2373"/>
        <end position="2422"/>
    </location>
</feature>
<feature type="region of interest" description="Disordered" evidence="1">
    <location>
        <begin position="2084"/>
        <end position="2118"/>
    </location>
</feature>
<evidence type="ECO:0000259" key="2">
    <source>
        <dbReference type="SMART" id="SM00912"/>
    </source>
</evidence>
<feature type="compositionally biased region" description="Polar residues" evidence="1">
    <location>
        <begin position="2099"/>
        <end position="2109"/>
    </location>
</feature>
<dbReference type="Pfam" id="PF13332">
    <property type="entry name" value="Fil_haemagg_2"/>
    <property type="match status" value="2"/>
</dbReference>
<dbReference type="InterPro" id="IPR011050">
    <property type="entry name" value="Pectin_lyase_fold/virulence"/>
</dbReference>